<gene>
    <name evidence="2" type="primary">tssJ</name>
    <name evidence="2" type="ORF">QQF32_06935</name>
</gene>
<evidence type="ECO:0000313" key="2">
    <source>
        <dbReference type="EMBL" id="MDK9362927.1"/>
    </source>
</evidence>
<dbReference type="PANTHER" id="PTHR37625">
    <property type="entry name" value="OUTER MEMBRANE LIPOPROTEIN-RELATED"/>
    <property type="match status" value="1"/>
</dbReference>
<evidence type="ECO:0000313" key="3">
    <source>
        <dbReference type="Proteomes" id="UP001223214"/>
    </source>
</evidence>
<dbReference type="Pfam" id="PF12790">
    <property type="entry name" value="T6SS-SciN"/>
    <property type="match status" value="1"/>
</dbReference>
<reference evidence="2 3" key="1">
    <citation type="submission" date="2023-06" db="EMBL/GenBank/DDBJ databases">
        <title>Identification and characterization of antibiotic-resistant Gram-negative bacteria.</title>
        <authorList>
            <person name="Cho G.-S."/>
            <person name="Lee J."/>
            <person name="Tai E."/>
            <person name="Jeong S."/>
            <person name="Kim I."/>
            <person name="Kim B.-E."/>
            <person name="Jeong M.-I."/>
            <person name="Oh K.-K."/>
            <person name="Franz C.M.A.P."/>
        </authorList>
    </citation>
    <scope>NUCLEOTIDE SEQUENCE [LARGE SCALE GENOMIC DNA]</scope>
    <source>
        <strain evidence="2 3">V106_12</strain>
    </source>
</reference>
<dbReference type="NCBIfam" id="TIGR03352">
    <property type="entry name" value="VI_chp_3"/>
    <property type="match status" value="1"/>
</dbReference>
<proteinExistence type="predicted"/>
<dbReference type="AlphaFoldDB" id="A0AAP4D3V1"/>
<sequence>MNIRPSRYLWLCLPLLLLSSCGLYQKTKQGTQSVAKAIFYRQVETLHLSFAARSAINADDAQQAMPLRIRVLQLNDRKTFDNTEYTDLLTQPDLVLKESLLTQRQLSVYPGQTVNLDIPMDEKAQFVAVVGLFRKPDRTRGTWKQVLSRDSLDPDEPRVIEVRDNTLLLKPVKE</sequence>
<organism evidence="2 3">
    <name type="scientific">Lelliottia wanjuensis</name>
    <dbReference type="NCBI Taxonomy" id="3050585"/>
    <lineage>
        <taxon>Bacteria</taxon>
        <taxon>Pseudomonadati</taxon>
        <taxon>Pseudomonadota</taxon>
        <taxon>Gammaproteobacteria</taxon>
        <taxon>Enterobacterales</taxon>
        <taxon>Enterobacteriaceae</taxon>
        <taxon>Lelliottia</taxon>
    </lineage>
</organism>
<keyword evidence="3" id="KW-1185">Reference proteome</keyword>
<dbReference type="InterPro" id="IPR038706">
    <property type="entry name" value="Type_VI_SciN-like_sf"/>
</dbReference>
<dbReference type="RefSeq" id="WP_285149193.1">
    <property type="nucleotide sequence ID" value="NZ_JASSOM010000046.1"/>
</dbReference>
<dbReference type="PROSITE" id="PS51257">
    <property type="entry name" value="PROKAR_LIPOPROTEIN"/>
    <property type="match status" value="1"/>
</dbReference>
<protein>
    <submittedName>
        <fullName evidence="2">Type VI secretion system lipoprotein TssJ</fullName>
    </submittedName>
</protein>
<feature type="chain" id="PRO_5042919873" evidence="1">
    <location>
        <begin position="25"/>
        <end position="174"/>
    </location>
</feature>
<dbReference type="Proteomes" id="UP001223214">
    <property type="component" value="Unassembled WGS sequence"/>
</dbReference>
<dbReference type="InterPro" id="IPR017734">
    <property type="entry name" value="T6SS_SciN"/>
</dbReference>
<evidence type="ECO:0000256" key="1">
    <source>
        <dbReference type="SAM" id="SignalP"/>
    </source>
</evidence>
<keyword evidence="2" id="KW-0449">Lipoprotein</keyword>
<keyword evidence="1" id="KW-0732">Signal</keyword>
<dbReference type="Gene3D" id="2.60.40.4150">
    <property type="entry name" value="Type VI secretion system, lipoprotein SciN"/>
    <property type="match status" value="1"/>
</dbReference>
<feature type="signal peptide" evidence="1">
    <location>
        <begin position="1"/>
        <end position="24"/>
    </location>
</feature>
<name>A0AAP4D3V1_9ENTR</name>
<accession>A0AAP4D3V1</accession>
<dbReference type="EMBL" id="JASSOM010000046">
    <property type="protein sequence ID" value="MDK9362927.1"/>
    <property type="molecule type" value="Genomic_DNA"/>
</dbReference>
<comment type="caution">
    <text evidence="2">The sequence shown here is derived from an EMBL/GenBank/DDBJ whole genome shotgun (WGS) entry which is preliminary data.</text>
</comment>
<dbReference type="PANTHER" id="PTHR37625:SF4">
    <property type="entry name" value="OUTER MEMBRANE LIPOPROTEIN"/>
    <property type="match status" value="1"/>
</dbReference>